<dbReference type="PANTHER" id="PTHR43415">
    <property type="entry name" value="SPERMIDINE N(1)-ACETYLTRANSFERASE"/>
    <property type="match status" value="1"/>
</dbReference>
<dbReference type="CDD" id="cd04301">
    <property type="entry name" value="NAT_SF"/>
    <property type="match status" value="1"/>
</dbReference>
<dbReference type="GeneID" id="44999032"/>
<protein>
    <submittedName>
        <fullName evidence="2">Predicted acetyltransferase</fullName>
    </submittedName>
</protein>
<dbReference type="OrthoDB" id="9795206at2"/>
<dbReference type="Pfam" id="PF00583">
    <property type="entry name" value="Acetyltransf_1"/>
    <property type="match status" value="1"/>
</dbReference>
<reference evidence="2 3" key="1">
    <citation type="journal article" date="2001" name="J. Bacteriol.">
        <title>Genome sequence and comparative analysis of the solvent-producing bacterium Clostridium acetobutylicum.</title>
        <authorList>
            <person name="Nolling J."/>
            <person name="Breton G."/>
            <person name="Omelchenko M.V."/>
            <person name="Makarova K.S."/>
            <person name="Zeng Q."/>
            <person name="Gibson R."/>
            <person name="Lee H.M."/>
            <person name="Dubois J."/>
            <person name="Qiu D."/>
            <person name="Hitti J."/>
            <person name="Wolf Y.I."/>
            <person name="Tatusov R.L."/>
            <person name="Sabathe F."/>
            <person name="Doucette-Stamm L."/>
            <person name="Soucaille P."/>
            <person name="Daly M.J."/>
            <person name="Bennett G.N."/>
            <person name="Koonin E.V."/>
            <person name="Smith D.R."/>
        </authorList>
    </citation>
    <scope>NUCLEOTIDE SEQUENCE [LARGE SCALE GENOMIC DNA]</scope>
    <source>
        <strain evidence="3">ATCC 824 / DSM 792 / JCM 1419 / LMG 5710 / VKM B-1787</strain>
    </source>
</reference>
<dbReference type="InterPro" id="IPR000182">
    <property type="entry name" value="GNAT_dom"/>
</dbReference>
<dbReference type="SMR" id="Q97G11"/>
<dbReference type="STRING" id="272562.CA_C2561"/>
<evidence type="ECO:0000313" key="2">
    <source>
        <dbReference type="EMBL" id="AAK80512.1"/>
    </source>
</evidence>
<accession>Q97G11</accession>
<dbReference type="SUPFAM" id="SSF55729">
    <property type="entry name" value="Acyl-CoA N-acyltransferases (Nat)"/>
    <property type="match status" value="1"/>
</dbReference>
<sequence>MVRLRPYRSCDAKYIVTWISSEEEFVKWCANLITYPFTEESMNKIQESFENNEKGWLFTAIDKKGTPIGFMSMSKADYENDSVHLGFIIVDSSKRSSGFGKQMINQAIKYAFEILNVSRVTLKVFDNNSTAHYCYQNVGFVDEKYMEKEFPYKDEMWGCYCMAIQK</sequence>
<gene>
    <name evidence="2" type="ordered locus">CA_C2561</name>
</gene>
<proteinExistence type="predicted"/>
<evidence type="ECO:0000259" key="1">
    <source>
        <dbReference type="PROSITE" id="PS51186"/>
    </source>
</evidence>
<dbReference type="PATRIC" id="fig|272562.8.peg.2751"/>
<organism evidence="2 3">
    <name type="scientific">Clostridium acetobutylicum (strain ATCC 824 / DSM 792 / JCM 1419 / IAM 19013 / LMG 5710 / NBRC 13948 / NRRL B-527 / VKM B-1787 / 2291 / W)</name>
    <dbReference type="NCBI Taxonomy" id="272562"/>
    <lineage>
        <taxon>Bacteria</taxon>
        <taxon>Bacillati</taxon>
        <taxon>Bacillota</taxon>
        <taxon>Clostridia</taxon>
        <taxon>Eubacteriales</taxon>
        <taxon>Clostridiaceae</taxon>
        <taxon>Clostridium</taxon>
    </lineage>
</organism>
<dbReference type="Gene3D" id="3.40.630.30">
    <property type="match status" value="1"/>
</dbReference>
<dbReference type="PANTHER" id="PTHR43415:SF5">
    <property type="entry name" value="ACETYLTRANSFERASE"/>
    <property type="match status" value="1"/>
</dbReference>
<dbReference type="RefSeq" id="WP_010965853.1">
    <property type="nucleotide sequence ID" value="NC_003030.1"/>
</dbReference>
<dbReference type="AlphaFoldDB" id="Q97G11"/>
<dbReference type="PIR" id="E97215">
    <property type="entry name" value="E97215"/>
</dbReference>
<evidence type="ECO:0000313" key="3">
    <source>
        <dbReference type="Proteomes" id="UP000000814"/>
    </source>
</evidence>
<dbReference type="PROSITE" id="PS51186">
    <property type="entry name" value="GNAT"/>
    <property type="match status" value="1"/>
</dbReference>
<keyword evidence="3" id="KW-1185">Reference proteome</keyword>
<dbReference type="InterPro" id="IPR016181">
    <property type="entry name" value="Acyl_CoA_acyltransferase"/>
</dbReference>
<dbReference type="Proteomes" id="UP000000814">
    <property type="component" value="Chromosome"/>
</dbReference>
<dbReference type="HOGENOM" id="CLU_013985_3_2_9"/>
<dbReference type="eggNOG" id="COG1670">
    <property type="taxonomic scope" value="Bacteria"/>
</dbReference>
<name>Q97G11_CLOAB</name>
<dbReference type="EMBL" id="AE001437">
    <property type="protein sequence ID" value="AAK80512.1"/>
    <property type="molecule type" value="Genomic_DNA"/>
</dbReference>
<dbReference type="GO" id="GO:0016747">
    <property type="term" value="F:acyltransferase activity, transferring groups other than amino-acyl groups"/>
    <property type="evidence" value="ECO:0007669"/>
    <property type="project" value="InterPro"/>
</dbReference>
<feature type="domain" description="N-acetyltransferase" evidence="1">
    <location>
        <begin position="2"/>
        <end position="166"/>
    </location>
</feature>
<dbReference type="KEGG" id="cac:CA_C2561"/>